<comment type="caution">
    <text evidence="1">The sequence shown here is derived from an EMBL/GenBank/DDBJ whole genome shotgun (WGS) entry which is preliminary data.</text>
</comment>
<protein>
    <submittedName>
        <fullName evidence="1">Uncharacterized protein</fullName>
    </submittedName>
</protein>
<dbReference type="EMBL" id="VEPZ02001387">
    <property type="protein sequence ID" value="KAE8676195.1"/>
    <property type="molecule type" value="Genomic_DNA"/>
</dbReference>
<organism evidence="1 2">
    <name type="scientific">Hibiscus syriacus</name>
    <name type="common">Rose of Sharon</name>
    <dbReference type="NCBI Taxonomy" id="106335"/>
    <lineage>
        <taxon>Eukaryota</taxon>
        <taxon>Viridiplantae</taxon>
        <taxon>Streptophyta</taxon>
        <taxon>Embryophyta</taxon>
        <taxon>Tracheophyta</taxon>
        <taxon>Spermatophyta</taxon>
        <taxon>Magnoliopsida</taxon>
        <taxon>eudicotyledons</taxon>
        <taxon>Gunneridae</taxon>
        <taxon>Pentapetalae</taxon>
        <taxon>rosids</taxon>
        <taxon>malvids</taxon>
        <taxon>Malvales</taxon>
        <taxon>Malvaceae</taxon>
        <taxon>Malvoideae</taxon>
        <taxon>Hibiscus</taxon>
    </lineage>
</organism>
<sequence length="106" mass="10907">MRSKDSNGLMVAIQLTVVASCPNSKGPINWEITRPATLLPAALASAARIAATTPRSTGLSPTEIAAASKASPMEMPLESTAAVAGAGRTLPKLELEMGKGLKAQHR</sequence>
<dbReference type="Proteomes" id="UP000436088">
    <property type="component" value="Unassembled WGS sequence"/>
</dbReference>
<evidence type="ECO:0000313" key="2">
    <source>
        <dbReference type="Proteomes" id="UP000436088"/>
    </source>
</evidence>
<accession>A0A6A2Y589</accession>
<reference evidence="1" key="1">
    <citation type="submission" date="2019-09" db="EMBL/GenBank/DDBJ databases">
        <title>Draft genome information of white flower Hibiscus syriacus.</title>
        <authorList>
            <person name="Kim Y.-M."/>
        </authorList>
    </citation>
    <scope>NUCLEOTIDE SEQUENCE [LARGE SCALE GENOMIC DNA]</scope>
    <source>
        <strain evidence="1">YM2019G1</strain>
    </source>
</reference>
<keyword evidence="2" id="KW-1185">Reference proteome</keyword>
<proteinExistence type="predicted"/>
<evidence type="ECO:0000313" key="1">
    <source>
        <dbReference type="EMBL" id="KAE8676195.1"/>
    </source>
</evidence>
<dbReference type="AlphaFoldDB" id="A0A6A2Y589"/>
<gene>
    <name evidence="1" type="ORF">F3Y22_tig00111621pilonHSYRG00284</name>
</gene>
<name>A0A6A2Y589_HIBSY</name>
<dbReference type="PROSITE" id="PS51257">
    <property type="entry name" value="PROKAR_LIPOPROTEIN"/>
    <property type="match status" value="1"/>
</dbReference>